<evidence type="ECO:0000256" key="1">
    <source>
        <dbReference type="SAM" id="MobiDB-lite"/>
    </source>
</evidence>
<evidence type="ECO:0000313" key="3">
    <source>
        <dbReference type="Proteomes" id="UP000220158"/>
    </source>
</evidence>
<feature type="compositionally biased region" description="Basic and acidic residues" evidence="1">
    <location>
        <begin position="1"/>
        <end position="13"/>
    </location>
</feature>
<keyword evidence="3" id="KW-1185">Reference proteome</keyword>
<dbReference type="Proteomes" id="UP000220158">
    <property type="component" value="Chromosome 14"/>
</dbReference>
<dbReference type="AlphaFoldDB" id="A0A1J1HCA3"/>
<name>A0A1J1HCA3_PLARL</name>
<accession>A0A1J1HCA3</accession>
<dbReference type="RefSeq" id="XP_028535455.1">
    <property type="nucleotide sequence ID" value="XM_028679775.1"/>
</dbReference>
<reference evidence="2 3" key="1">
    <citation type="submission" date="2015-04" db="EMBL/GenBank/DDBJ databases">
        <authorList>
            <consortium name="Pathogen Informatics"/>
        </authorList>
    </citation>
    <scope>NUCLEOTIDE SEQUENCE [LARGE SCALE GENOMIC DNA]</scope>
    <source>
        <strain evidence="2 3">SGS1</strain>
    </source>
</reference>
<dbReference type="OMA" id="NMRYTNL"/>
<sequence>MKDEKEKSLNEYKGKRKRNEGKVNNENSDIFNPHLSARELKKIQYYENMFKKMEQKKEENTNDGDYRCKKKHNKIKRVKKVYTYKKDLSEHIEKNSKKSDNNLRKINSIKDIDSCKNFNKNESKKKKNVILNSNINQNLNEKFSKRKESLINVKKEKVIKQKLNNSKNIENSKMVTTKNENCVNSNQFNSDSNYRMHKLFNTKYNSNLNENDYSHKVASKLKNNKIKEVKKNRKKILFKNNRLIINFEKGYLSDNIINYNNINQIRCEYDKTYSGKEEDILKIRSVSVSSNKNDYFLDNSRIQLKSRYDYSTSENKIMYKNYNSHSFENKKRKILNYFINNAAKKTNIFNEFLKKKMKKKINDNDYNFQIKNDLNSISRNLESSLESNYNLKLCLNDKEVTDENVNSKSYSIEYFNEEENERKKEINDDFNFKSHNESNNIIDGKKISNVNYCIKKYLDNMRYTNLKKFKKINKENLKIYVKNCVNFLSFNKFDNAILCLLNLQSTLQKKGKK</sequence>
<dbReference type="KEGG" id="prel:PRELSG_1467000"/>
<proteinExistence type="predicted"/>
<evidence type="ECO:0000313" key="2">
    <source>
        <dbReference type="EMBL" id="CRH02935.1"/>
    </source>
</evidence>
<dbReference type="OrthoDB" id="378622at2759"/>
<feature type="region of interest" description="Disordered" evidence="1">
    <location>
        <begin position="1"/>
        <end position="31"/>
    </location>
</feature>
<dbReference type="EMBL" id="LN835309">
    <property type="protein sequence ID" value="CRH02935.1"/>
    <property type="molecule type" value="Genomic_DNA"/>
</dbReference>
<dbReference type="GeneID" id="39739102"/>
<dbReference type="VEuPathDB" id="PlasmoDB:PRELSG_1467000"/>
<protein>
    <submittedName>
        <fullName evidence="2">Uncharacterized protein</fullName>
    </submittedName>
</protein>
<organism evidence="2 3">
    <name type="scientific">Plasmodium relictum</name>
    <dbReference type="NCBI Taxonomy" id="85471"/>
    <lineage>
        <taxon>Eukaryota</taxon>
        <taxon>Sar</taxon>
        <taxon>Alveolata</taxon>
        <taxon>Apicomplexa</taxon>
        <taxon>Aconoidasida</taxon>
        <taxon>Haemosporida</taxon>
        <taxon>Plasmodiidae</taxon>
        <taxon>Plasmodium</taxon>
        <taxon>Plasmodium (Haemamoeba)</taxon>
    </lineage>
</organism>
<gene>
    <name evidence="2" type="ORF">PRELSG_1467000</name>
</gene>